<evidence type="ECO:0000256" key="16">
    <source>
        <dbReference type="PIRSR" id="PIRSR001355-3"/>
    </source>
</evidence>
<feature type="modified residue" description="Pyruvic acid (Ser); by autocatalysis" evidence="16">
    <location>
        <position position="78"/>
    </location>
</feature>
<evidence type="ECO:0000256" key="6">
    <source>
        <dbReference type="ARBA" id="ARBA00023066"/>
    </source>
</evidence>
<name>G8C847_PINSY</name>
<comment type="pathway">
    <text evidence="1 13">Amine and polyamine biosynthesis; S-adenosylmethioninamine biosynthesis; S-adenosylmethioninamine from S-adenosyl-L-methionine: step 1/1.</text>
</comment>
<comment type="cofactor">
    <cofactor evidence="13">
        <name>pyruvate</name>
        <dbReference type="ChEBI" id="CHEBI:15361"/>
    </cofactor>
    <text evidence="13">Binds 1 pyruvoyl group covalently per subunit.</text>
</comment>
<evidence type="ECO:0000256" key="17">
    <source>
        <dbReference type="PIRSR" id="PIRSR001355-4"/>
    </source>
</evidence>
<keyword evidence="7 13" id="KW-0620">Polyamine biosynthesis</keyword>
<comment type="similarity">
    <text evidence="2 13">Belongs to the eukaryotic AdoMetDC family.</text>
</comment>
<dbReference type="EC" id="4.1.1.50" evidence="13"/>
<evidence type="ECO:0000256" key="12">
    <source>
        <dbReference type="ARBA" id="ARBA00048112"/>
    </source>
</evidence>
<dbReference type="InterPro" id="IPR048283">
    <property type="entry name" value="AdoMetDC-like"/>
</dbReference>
<dbReference type="InterPro" id="IPR001985">
    <property type="entry name" value="S-AdoMet_decarboxylase_euk"/>
</dbReference>
<feature type="chain" id="PRO_5042322520" description="S-adenosylmethionine decarboxylase beta chain" evidence="18">
    <location>
        <begin position="1"/>
        <end position="77"/>
    </location>
</feature>
<organism evidence="19">
    <name type="scientific">Pinus sylvestris</name>
    <name type="common">Scotch pine</name>
    <dbReference type="NCBI Taxonomy" id="3349"/>
    <lineage>
        <taxon>Eukaryota</taxon>
        <taxon>Viridiplantae</taxon>
        <taxon>Streptophyta</taxon>
        <taxon>Embryophyta</taxon>
        <taxon>Tracheophyta</taxon>
        <taxon>Spermatophyta</taxon>
        <taxon>Pinopsida</taxon>
        <taxon>Pinidae</taxon>
        <taxon>Conifers I</taxon>
        <taxon>Pinales</taxon>
        <taxon>Pinaceae</taxon>
        <taxon>Pinus</taxon>
        <taxon>Pinus subgen. Pinus</taxon>
    </lineage>
</organism>
<evidence type="ECO:0000256" key="4">
    <source>
        <dbReference type="ARBA" id="ARBA00022793"/>
    </source>
</evidence>
<dbReference type="FunFam" id="3.30.360.50:FF:000001">
    <property type="entry name" value="S-adenosylmethionine decarboxylase proenzyme"/>
    <property type="match status" value="1"/>
</dbReference>
<reference evidence="19" key="1">
    <citation type="submission" date="2010-05" db="EMBL/GenBank/DDBJ databases">
        <title>Diverse Evolution of Polyamine Biosynthesis and Catabolism Pathways in Plants.</title>
        <authorList>
            <person name="Vuosku J."/>
            <person name="Kestila J."/>
            <person name="Suokas M."/>
            <person name="Laara E."/>
            <person name="Ukkola L."/>
            <person name="Sarjala T."/>
            <person name="Savolainen O."/>
            <person name="Haggman H."/>
        </authorList>
    </citation>
    <scope>NUCLEOTIDE SEQUENCE</scope>
</reference>
<dbReference type="NCBIfam" id="TIGR00535">
    <property type="entry name" value="SAM_DCase"/>
    <property type="match status" value="1"/>
</dbReference>
<dbReference type="PANTHER" id="PTHR11570">
    <property type="entry name" value="S-ADENOSYLMETHIONINE DECARBOXYLASE"/>
    <property type="match status" value="1"/>
</dbReference>
<evidence type="ECO:0000256" key="2">
    <source>
        <dbReference type="ARBA" id="ARBA00008466"/>
    </source>
</evidence>
<evidence type="ECO:0000313" key="19">
    <source>
        <dbReference type="EMBL" id="ADQ37302.1"/>
    </source>
</evidence>
<evidence type="ECO:0000256" key="7">
    <source>
        <dbReference type="ARBA" id="ARBA00023115"/>
    </source>
</evidence>
<evidence type="ECO:0000256" key="10">
    <source>
        <dbReference type="ARBA" id="ARBA00023270"/>
    </source>
</evidence>
<dbReference type="PROSITE" id="PS01336">
    <property type="entry name" value="ADOMETDC"/>
    <property type="match status" value="1"/>
</dbReference>
<dbReference type="FunFam" id="3.60.90.10:FF:000002">
    <property type="entry name" value="S-adenosylmethionine decarboxylase proenzyme"/>
    <property type="match status" value="1"/>
</dbReference>
<dbReference type="Gene3D" id="3.60.90.10">
    <property type="entry name" value="S-adenosylmethionine decarboxylase"/>
    <property type="match status" value="1"/>
</dbReference>
<comment type="catalytic activity">
    <reaction evidence="12 13">
        <text>S-adenosyl-L-methionine + H(+) = S-adenosyl 3-(methylsulfanyl)propylamine + CO2</text>
        <dbReference type="Rhea" id="RHEA:15981"/>
        <dbReference type="ChEBI" id="CHEBI:15378"/>
        <dbReference type="ChEBI" id="CHEBI:16526"/>
        <dbReference type="ChEBI" id="CHEBI:57443"/>
        <dbReference type="ChEBI" id="CHEBI:59789"/>
        <dbReference type="EC" id="4.1.1.50"/>
    </reaction>
</comment>
<keyword evidence="5 17" id="KW-0068">Autocatalytic cleavage</keyword>
<proteinExistence type="evidence at transcript level"/>
<feature type="active site" description="Proton donor; for catalytic activity" evidence="14">
    <location>
        <position position="92"/>
    </location>
</feature>
<evidence type="ECO:0000256" key="13">
    <source>
        <dbReference type="PIRNR" id="PIRNR001355"/>
    </source>
</evidence>
<dbReference type="Pfam" id="PF01536">
    <property type="entry name" value="SAM_decarbox"/>
    <property type="match status" value="1"/>
</dbReference>
<keyword evidence="10 13" id="KW-0704">Schiff base</keyword>
<feature type="active site" description="Schiff-base intermediate with substrate; via pyruvic acid" evidence="14">
    <location>
        <position position="78"/>
    </location>
</feature>
<dbReference type="GO" id="GO:0004014">
    <property type="term" value="F:adenosylmethionine decarboxylase activity"/>
    <property type="evidence" value="ECO:0007669"/>
    <property type="project" value="UniProtKB-EC"/>
</dbReference>
<keyword evidence="9 13" id="KW-0456">Lyase</keyword>
<evidence type="ECO:0000256" key="1">
    <source>
        <dbReference type="ARBA" id="ARBA00004911"/>
    </source>
</evidence>
<dbReference type="GO" id="GO:0005829">
    <property type="term" value="C:cytosol"/>
    <property type="evidence" value="ECO:0007669"/>
    <property type="project" value="TreeGrafter"/>
</dbReference>
<dbReference type="SUPFAM" id="SSF56276">
    <property type="entry name" value="S-adenosylmethionine decarboxylase"/>
    <property type="match status" value="1"/>
</dbReference>
<feature type="active site" description="Proton acceptor; for processing activity" evidence="14">
    <location>
        <position position="244"/>
    </location>
</feature>
<dbReference type="Gene3D" id="3.30.360.50">
    <property type="entry name" value="S-adenosylmethionine decarboxylase"/>
    <property type="match status" value="1"/>
</dbReference>
<evidence type="ECO:0000256" key="15">
    <source>
        <dbReference type="PIRSR" id="PIRSR001355-2"/>
    </source>
</evidence>
<feature type="site" description="Cleavage (non-hydrolytic); by autolysis" evidence="17">
    <location>
        <begin position="77"/>
        <end position="78"/>
    </location>
</feature>
<feature type="active site" description="Proton acceptor; for processing activity" evidence="14">
    <location>
        <position position="257"/>
    </location>
</feature>
<feature type="binding site" evidence="15">
    <location>
        <position position="17"/>
    </location>
    <ligand>
        <name>substrate</name>
    </ligand>
</feature>
<dbReference type="GO" id="GO:0008295">
    <property type="term" value="P:spermidine biosynthetic process"/>
    <property type="evidence" value="ECO:0007669"/>
    <property type="project" value="UniProtKB-KW"/>
</dbReference>
<dbReference type="GO" id="GO:0099402">
    <property type="term" value="P:plant organ development"/>
    <property type="evidence" value="ECO:0007669"/>
    <property type="project" value="UniProtKB-ARBA"/>
</dbReference>
<evidence type="ECO:0000256" key="8">
    <source>
        <dbReference type="ARBA" id="ARBA00023145"/>
    </source>
</evidence>
<dbReference type="UniPathway" id="UPA00331">
    <property type="reaction ID" value="UER00451"/>
</dbReference>
<dbReference type="InterPro" id="IPR016067">
    <property type="entry name" value="S-AdoMet_deCO2ase_core"/>
</dbReference>
<sequence>MGVACGDSVVPMTAIGFEGFEKRLEVEFFAPSIFNDPEGRGLRALTRADLDEMLDAAQCTIVSELSNEHLDSYVLSESSLFVYPYKLVLKTCGTTKLLLSIPLILKNASKLSLSVKNVKYTRGTFIFAGVQPFPHRSFGEEISYLDKYFGKLGSGGKAYVMGDSGKGYNWHVYSASAVDTSFEGNAPPVYTLEMCMTQLDRKQASVFYKDTSNSAMEITLNSGISDILPESKICDFQFDPCGYSMNALEGAAISTIHVTPEDGSSYASFEAMGYNPKDCDLEALVERVLSCFRPMVFSISVHASVGNGHSSWTRPVWPQGYICDMTSDQGLTGKSSVVYHTYRMATNESPRSTLPLLAWEEESEENGCLQLTEKEKKLLKCEMQEG</sequence>
<dbReference type="AlphaFoldDB" id="G8C847"/>
<keyword evidence="4 13" id="KW-0210">Decarboxylase</keyword>
<keyword evidence="8 13" id="KW-0865">Zymogen</keyword>
<evidence type="ECO:0000256" key="18">
    <source>
        <dbReference type="PIRSR" id="PIRSR001355-5"/>
    </source>
</evidence>
<feature type="binding site" evidence="15">
    <location>
        <position position="238"/>
    </location>
    <ligand>
        <name>substrate</name>
    </ligand>
</feature>
<dbReference type="EMBL" id="HM236826">
    <property type="protein sequence ID" value="ADQ37302.1"/>
    <property type="molecule type" value="mRNA"/>
</dbReference>
<dbReference type="PANTHER" id="PTHR11570:SF0">
    <property type="entry name" value="S-ADENOSYLMETHIONINE DECARBOXYLASE PROENZYME"/>
    <property type="match status" value="1"/>
</dbReference>
<evidence type="ECO:0000256" key="11">
    <source>
        <dbReference type="ARBA" id="ARBA00023317"/>
    </source>
</evidence>
<evidence type="ECO:0000256" key="3">
    <source>
        <dbReference type="ARBA" id="ARBA00022691"/>
    </source>
</evidence>
<keyword evidence="3 13" id="KW-0949">S-adenosyl-L-methionine</keyword>
<dbReference type="PIRSF" id="PIRSF001355">
    <property type="entry name" value="S-AdenosylMet_decarboxylase"/>
    <property type="match status" value="1"/>
</dbReference>
<accession>G8C847</accession>
<dbReference type="GO" id="GO:0006597">
    <property type="term" value="P:spermine biosynthetic process"/>
    <property type="evidence" value="ECO:0007669"/>
    <property type="project" value="InterPro"/>
</dbReference>
<evidence type="ECO:0000256" key="9">
    <source>
        <dbReference type="ARBA" id="ARBA00023239"/>
    </source>
</evidence>
<feature type="binding site" evidence="15">
    <location>
        <position position="261"/>
    </location>
    <ligand>
        <name>substrate</name>
    </ligand>
</feature>
<protein>
    <recommendedName>
        <fullName evidence="13">S-adenosylmethionine decarboxylase proenzyme</fullName>
        <ecNumber evidence="13">4.1.1.50</ecNumber>
    </recommendedName>
</protein>
<feature type="binding site" evidence="15">
    <location>
        <position position="77"/>
    </location>
    <ligand>
        <name>substrate</name>
    </ligand>
</feature>
<feature type="chain" id="PRO_5042322519" description="S-adenosylmethionine decarboxylase alpha chain" evidence="18">
    <location>
        <begin position="78"/>
        <end position="386"/>
    </location>
</feature>
<keyword evidence="6 13" id="KW-0745">Spermidine biosynthesis</keyword>
<evidence type="ECO:0000256" key="14">
    <source>
        <dbReference type="PIRSR" id="PIRSR001355-1"/>
    </source>
</evidence>
<dbReference type="InterPro" id="IPR018166">
    <property type="entry name" value="S-AdoMet_deCO2ase_CS"/>
</dbReference>
<keyword evidence="11 13" id="KW-0670">Pyruvate</keyword>
<evidence type="ECO:0000256" key="5">
    <source>
        <dbReference type="ARBA" id="ARBA00022813"/>
    </source>
</evidence>